<sequence length="87" mass="9790">MKAVLLIAILLGSIAAVSAFRLPFQFFQFFGSQEDFNSGLAKRNYYESKPYKREFNADDLTLRFGKRAGAGEPLAFSPDMLSLRFGK</sequence>
<evidence type="ECO:0000313" key="3">
    <source>
        <dbReference type="Proteomes" id="UP000827892"/>
    </source>
</evidence>
<evidence type="ECO:0000256" key="1">
    <source>
        <dbReference type="SAM" id="SignalP"/>
    </source>
</evidence>
<gene>
    <name evidence="2" type="ORF">L3Y34_012301</name>
</gene>
<feature type="chain" id="PRO_5042023186" evidence="1">
    <location>
        <begin position="20"/>
        <end position="87"/>
    </location>
</feature>
<feature type="signal peptide" evidence="1">
    <location>
        <begin position="1"/>
        <end position="19"/>
    </location>
</feature>
<dbReference type="Proteomes" id="UP000827892">
    <property type="component" value="Chromosome X"/>
</dbReference>
<evidence type="ECO:0000313" key="2">
    <source>
        <dbReference type="EMBL" id="ULT82971.1"/>
    </source>
</evidence>
<name>A0AAE9CV72_CAEBR</name>
<proteinExistence type="predicted"/>
<dbReference type="EMBL" id="CP090896">
    <property type="protein sequence ID" value="ULT82971.1"/>
    <property type="molecule type" value="Genomic_DNA"/>
</dbReference>
<accession>A0AAE9CV72</accession>
<reference evidence="2 3" key="1">
    <citation type="submission" date="2022-05" db="EMBL/GenBank/DDBJ databases">
        <title>Chromosome-level reference genomes for two strains of Caenorhabditis briggsae: an improved platform for comparative genomics.</title>
        <authorList>
            <person name="Stevens L."/>
            <person name="Andersen E.C."/>
        </authorList>
    </citation>
    <scope>NUCLEOTIDE SEQUENCE [LARGE SCALE GENOMIC DNA]</scope>
    <source>
        <strain evidence="2">QX1410_ONT</strain>
        <tissue evidence="2">Whole-organism</tissue>
    </source>
</reference>
<protein>
    <submittedName>
        <fullName evidence="2">Uncharacterized protein</fullName>
    </submittedName>
</protein>
<dbReference type="AlphaFoldDB" id="A0AAE9CV72"/>
<keyword evidence="1" id="KW-0732">Signal</keyword>
<organism evidence="2 3">
    <name type="scientific">Caenorhabditis briggsae</name>
    <dbReference type="NCBI Taxonomy" id="6238"/>
    <lineage>
        <taxon>Eukaryota</taxon>
        <taxon>Metazoa</taxon>
        <taxon>Ecdysozoa</taxon>
        <taxon>Nematoda</taxon>
        <taxon>Chromadorea</taxon>
        <taxon>Rhabditida</taxon>
        <taxon>Rhabditina</taxon>
        <taxon>Rhabditomorpha</taxon>
        <taxon>Rhabditoidea</taxon>
        <taxon>Rhabditidae</taxon>
        <taxon>Peloderinae</taxon>
        <taxon>Caenorhabditis</taxon>
    </lineage>
</organism>